<dbReference type="EMBL" id="OMOF01000071">
    <property type="protein sequence ID" value="SPF36485.1"/>
    <property type="molecule type" value="Genomic_DNA"/>
</dbReference>
<sequence>MKFFTKERYEKGQVYGYLVYPENDEYYSIVKERYAEKESFYETAHRRDFSIRKSLMLKYLPESIKRGVYDESINPFLKLPPLDLLIEIKEWCKSVKNEYENTVLSISVFI</sequence>
<evidence type="ECO:0000313" key="2">
    <source>
        <dbReference type="Proteomes" id="UP000238916"/>
    </source>
</evidence>
<gene>
    <name evidence="1" type="ORF">SBF1_1620023</name>
</gene>
<organism evidence="1 2">
    <name type="scientific">Candidatus Desulfosporosinus infrequens</name>
    <dbReference type="NCBI Taxonomy" id="2043169"/>
    <lineage>
        <taxon>Bacteria</taxon>
        <taxon>Bacillati</taxon>
        <taxon>Bacillota</taxon>
        <taxon>Clostridia</taxon>
        <taxon>Eubacteriales</taxon>
        <taxon>Desulfitobacteriaceae</taxon>
        <taxon>Desulfosporosinus</taxon>
    </lineage>
</organism>
<dbReference type="Pfam" id="PF13315">
    <property type="entry name" value="DUF4085"/>
    <property type="match status" value="1"/>
</dbReference>
<dbReference type="Proteomes" id="UP000238916">
    <property type="component" value="Unassembled WGS sequence"/>
</dbReference>
<reference evidence="2" key="1">
    <citation type="submission" date="2018-02" db="EMBL/GenBank/DDBJ databases">
        <authorList>
            <person name="Hausmann B."/>
        </authorList>
    </citation>
    <scope>NUCLEOTIDE SEQUENCE [LARGE SCALE GENOMIC DNA]</scope>
    <source>
        <strain evidence="2">Peat soil MAG SbF1</strain>
    </source>
</reference>
<protein>
    <submittedName>
        <fullName evidence="1">Uncharacterized protein</fullName>
    </submittedName>
</protein>
<dbReference type="InterPro" id="IPR025144">
    <property type="entry name" value="DUF4085"/>
</dbReference>
<dbReference type="AlphaFoldDB" id="A0A2U3KA02"/>
<proteinExistence type="predicted"/>
<name>A0A2U3KA02_9FIRM</name>
<evidence type="ECO:0000313" key="1">
    <source>
        <dbReference type="EMBL" id="SPF36485.1"/>
    </source>
</evidence>
<accession>A0A2U3KA02</accession>